<keyword evidence="2" id="KW-1185">Reference proteome</keyword>
<reference evidence="1 2" key="1">
    <citation type="submission" date="2017-09" db="EMBL/GenBank/DDBJ databases">
        <title>Sphingomonas ginsenosidimutans KACC 14949, whole genome shotgun sequence.</title>
        <authorList>
            <person name="Feng G."/>
            <person name="Zhu H."/>
        </authorList>
    </citation>
    <scope>NUCLEOTIDE SEQUENCE [LARGE SCALE GENOMIC DNA]</scope>
    <source>
        <strain evidence="1 2">KACC 14949</strain>
    </source>
</reference>
<protein>
    <submittedName>
        <fullName evidence="1">Uncharacterized protein</fullName>
    </submittedName>
</protein>
<dbReference type="RefSeq" id="WP_096611297.1">
    <property type="nucleotide sequence ID" value="NZ_NWVD01000002.1"/>
</dbReference>
<name>A0A2A4HYQ7_9SPHN</name>
<dbReference type="EMBL" id="NWVD01000002">
    <property type="protein sequence ID" value="PCG09666.1"/>
    <property type="molecule type" value="Genomic_DNA"/>
</dbReference>
<accession>A0A2A4HYQ7</accession>
<gene>
    <name evidence="1" type="ORF">COA17_07350</name>
</gene>
<dbReference type="Proteomes" id="UP000218784">
    <property type="component" value="Unassembled WGS sequence"/>
</dbReference>
<evidence type="ECO:0000313" key="2">
    <source>
        <dbReference type="Proteomes" id="UP000218784"/>
    </source>
</evidence>
<dbReference type="AlphaFoldDB" id="A0A2A4HYQ7"/>
<proteinExistence type="predicted"/>
<evidence type="ECO:0000313" key="1">
    <source>
        <dbReference type="EMBL" id="PCG09666.1"/>
    </source>
</evidence>
<comment type="caution">
    <text evidence="1">The sequence shown here is derived from an EMBL/GenBank/DDBJ whole genome shotgun (WGS) entry which is preliminary data.</text>
</comment>
<organism evidence="1 2">
    <name type="scientific">Sphingomonas ginsenosidimutans</name>
    <dbReference type="NCBI Taxonomy" id="862134"/>
    <lineage>
        <taxon>Bacteria</taxon>
        <taxon>Pseudomonadati</taxon>
        <taxon>Pseudomonadota</taxon>
        <taxon>Alphaproteobacteria</taxon>
        <taxon>Sphingomonadales</taxon>
        <taxon>Sphingomonadaceae</taxon>
        <taxon>Sphingomonas</taxon>
    </lineage>
</organism>
<sequence length="90" mass="9656">MAEMTIRVRTLVHHDKGSLGTKAPGDVYEAPASEAGQLLALGVVEYVDPPLEEVKYASYGVVFVPSAAEVPNPPPWPPTPESLATWEVEV</sequence>